<feature type="domain" description="F-box" evidence="2">
    <location>
        <begin position="51"/>
        <end position="81"/>
    </location>
</feature>
<accession>A0A6A6X820</accession>
<reference evidence="3" key="1">
    <citation type="journal article" date="2020" name="Stud. Mycol.">
        <title>101 Dothideomycetes genomes: a test case for predicting lifestyles and emergence of pathogens.</title>
        <authorList>
            <person name="Haridas S."/>
            <person name="Albert R."/>
            <person name="Binder M."/>
            <person name="Bloem J."/>
            <person name="Labutti K."/>
            <person name="Salamov A."/>
            <person name="Andreopoulos B."/>
            <person name="Baker S."/>
            <person name="Barry K."/>
            <person name="Bills G."/>
            <person name="Bluhm B."/>
            <person name="Cannon C."/>
            <person name="Castanera R."/>
            <person name="Culley D."/>
            <person name="Daum C."/>
            <person name="Ezra D."/>
            <person name="Gonzalez J."/>
            <person name="Henrissat B."/>
            <person name="Kuo A."/>
            <person name="Liang C."/>
            <person name="Lipzen A."/>
            <person name="Lutzoni F."/>
            <person name="Magnuson J."/>
            <person name="Mondo S."/>
            <person name="Nolan M."/>
            <person name="Ohm R."/>
            <person name="Pangilinan J."/>
            <person name="Park H.-J."/>
            <person name="Ramirez L."/>
            <person name="Alfaro M."/>
            <person name="Sun H."/>
            <person name="Tritt A."/>
            <person name="Yoshinaga Y."/>
            <person name="Zwiers L.-H."/>
            <person name="Turgeon B."/>
            <person name="Goodwin S."/>
            <person name="Spatafora J."/>
            <person name="Crous P."/>
            <person name="Grigoriev I."/>
        </authorList>
    </citation>
    <scope>NUCLEOTIDE SEQUENCE</scope>
    <source>
        <strain evidence="3">CBS 109.77</strain>
    </source>
</reference>
<keyword evidence="4" id="KW-1185">Reference proteome</keyword>
<evidence type="ECO:0000259" key="2">
    <source>
        <dbReference type="PROSITE" id="PS50181"/>
    </source>
</evidence>
<name>A0A6A6X820_9PLEO</name>
<dbReference type="EMBL" id="MU001988">
    <property type="protein sequence ID" value="KAF2792047.1"/>
    <property type="molecule type" value="Genomic_DNA"/>
</dbReference>
<sequence length="353" mass="40198">MDLDTRSSCGIQQKSTGKTSSETNSTQPIQNSSRAINLETRLMAFVRPAQTSPLFKLPQELLDNINLYLPRKDLSSLSKTCTILSNATLRSLYGVIVLEYPEIVWWNQYHSTVLDQVREIDRQVQALERTISESTVLAGMIKTIRIIRAKRFDNLDRLLPHTRNLTTLFYDMVVDQFTAFKPGSVDAQRLHNQLIPVQDTLTRLEITYDLDEVSTAFAHRWVFNNCSVSHLSKLRTLIIPHDILLGWDPTKAPKLVDALPRSLINMTFGEDTHESVWGPWRGSSFVPMLLEFIEGEQWKEGTPCLKTLHLALGAETPNVAKTFFKRVCKENGLECGEVSLSDDWWDQYITSIG</sequence>
<organism evidence="3 4">
    <name type="scientific">Melanomma pulvis-pyrius CBS 109.77</name>
    <dbReference type="NCBI Taxonomy" id="1314802"/>
    <lineage>
        <taxon>Eukaryota</taxon>
        <taxon>Fungi</taxon>
        <taxon>Dikarya</taxon>
        <taxon>Ascomycota</taxon>
        <taxon>Pezizomycotina</taxon>
        <taxon>Dothideomycetes</taxon>
        <taxon>Pleosporomycetidae</taxon>
        <taxon>Pleosporales</taxon>
        <taxon>Melanommataceae</taxon>
        <taxon>Melanomma</taxon>
    </lineage>
</organism>
<dbReference type="PROSITE" id="PS50181">
    <property type="entry name" value="FBOX"/>
    <property type="match status" value="1"/>
</dbReference>
<evidence type="ECO:0000313" key="3">
    <source>
        <dbReference type="EMBL" id="KAF2792047.1"/>
    </source>
</evidence>
<dbReference type="AlphaFoldDB" id="A0A6A6X820"/>
<dbReference type="InterPro" id="IPR001810">
    <property type="entry name" value="F-box_dom"/>
</dbReference>
<dbReference type="OrthoDB" id="3798418at2759"/>
<dbReference type="Proteomes" id="UP000799757">
    <property type="component" value="Unassembled WGS sequence"/>
</dbReference>
<evidence type="ECO:0000313" key="4">
    <source>
        <dbReference type="Proteomes" id="UP000799757"/>
    </source>
</evidence>
<gene>
    <name evidence="3" type="ORF">K505DRAFT_339018</name>
</gene>
<evidence type="ECO:0000256" key="1">
    <source>
        <dbReference type="SAM" id="MobiDB-lite"/>
    </source>
</evidence>
<feature type="region of interest" description="Disordered" evidence="1">
    <location>
        <begin position="1"/>
        <end position="32"/>
    </location>
</feature>
<proteinExistence type="predicted"/>
<protein>
    <recommendedName>
        <fullName evidence="2">F-box domain-containing protein</fullName>
    </recommendedName>
</protein>
<dbReference type="InterPro" id="IPR036047">
    <property type="entry name" value="F-box-like_dom_sf"/>
</dbReference>
<dbReference type="SUPFAM" id="SSF81383">
    <property type="entry name" value="F-box domain"/>
    <property type="match status" value="1"/>
</dbReference>